<dbReference type="InterPro" id="IPR019734">
    <property type="entry name" value="TPR_rpt"/>
</dbReference>
<keyword evidence="3" id="KW-1185">Reference proteome</keyword>
<protein>
    <submittedName>
        <fullName evidence="2">Uncharacterized protein</fullName>
    </submittedName>
</protein>
<feature type="compositionally biased region" description="Basic and acidic residues" evidence="1">
    <location>
        <begin position="530"/>
        <end position="540"/>
    </location>
</feature>
<organism evidence="2 3">
    <name type="scientific">Dunaliella salina</name>
    <name type="common">Green alga</name>
    <name type="synonym">Protococcus salinus</name>
    <dbReference type="NCBI Taxonomy" id="3046"/>
    <lineage>
        <taxon>Eukaryota</taxon>
        <taxon>Viridiplantae</taxon>
        <taxon>Chlorophyta</taxon>
        <taxon>core chlorophytes</taxon>
        <taxon>Chlorophyceae</taxon>
        <taxon>CS clade</taxon>
        <taxon>Chlamydomonadales</taxon>
        <taxon>Dunaliellaceae</taxon>
        <taxon>Dunaliella</taxon>
    </lineage>
</organism>
<dbReference type="Gene3D" id="1.25.40.10">
    <property type="entry name" value="Tetratricopeptide repeat domain"/>
    <property type="match status" value="2"/>
</dbReference>
<dbReference type="InterPro" id="IPR011990">
    <property type="entry name" value="TPR-like_helical_dom_sf"/>
</dbReference>
<evidence type="ECO:0000313" key="3">
    <source>
        <dbReference type="Proteomes" id="UP000815325"/>
    </source>
</evidence>
<feature type="region of interest" description="Disordered" evidence="1">
    <location>
        <begin position="312"/>
        <end position="331"/>
    </location>
</feature>
<dbReference type="SMART" id="SM00028">
    <property type="entry name" value="TPR"/>
    <property type="match status" value="4"/>
</dbReference>
<dbReference type="InterPro" id="IPR027417">
    <property type="entry name" value="P-loop_NTPase"/>
</dbReference>
<dbReference type="Pfam" id="PF13424">
    <property type="entry name" value="TPR_12"/>
    <property type="match status" value="2"/>
</dbReference>
<feature type="region of interest" description="Disordered" evidence="1">
    <location>
        <begin position="390"/>
        <end position="628"/>
    </location>
</feature>
<evidence type="ECO:0000256" key="1">
    <source>
        <dbReference type="SAM" id="MobiDB-lite"/>
    </source>
</evidence>
<accession>A0ABQ7GWE1</accession>
<dbReference type="SUPFAM" id="SSF48452">
    <property type="entry name" value="TPR-like"/>
    <property type="match status" value="2"/>
</dbReference>
<evidence type="ECO:0000313" key="2">
    <source>
        <dbReference type="EMBL" id="KAF5838927.1"/>
    </source>
</evidence>
<dbReference type="SUPFAM" id="SSF52540">
    <property type="entry name" value="P-loop containing nucleoside triphosphate hydrolases"/>
    <property type="match status" value="1"/>
</dbReference>
<dbReference type="Pfam" id="PF13374">
    <property type="entry name" value="TPR_10"/>
    <property type="match status" value="1"/>
</dbReference>
<dbReference type="PANTHER" id="PTHR46082">
    <property type="entry name" value="ATP/GTP-BINDING PROTEIN-RELATED"/>
    <property type="match status" value="1"/>
</dbReference>
<proteinExistence type="predicted"/>
<feature type="compositionally biased region" description="Low complexity" evidence="1">
    <location>
        <begin position="520"/>
        <end position="529"/>
    </location>
</feature>
<feature type="compositionally biased region" description="Basic and acidic residues" evidence="1">
    <location>
        <begin position="421"/>
        <end position="430"/>
    </location>
</feature>
<dbReference type="PANTHER" id="PTHR46082:SF6">
    <property type="entry name" value="AAA+ ATPASE DOMAIN-CONTAINING PROTEIN-RELATED"/>
    <property type="match status" value="1"/>
</dbReference>
<name>A0ABQ7GWE1_DUNSA</name>
<reference evidence="2" key="1">
    <citation type="submission" date="2017-08" db="EMBL/GenBank/DDBJ databases">
        <authorList>
            <person name="Polle J.E."/>
            <person name="Barry K."/>
            <person name="Cushman J."/>
            <person name="Schmutz J."/>
            <person name="Tran D."/>
            <person name="Hathwaick L.T."/>
            <person name="Yim W.C."/>
            <person name="Jenkins J."/>
            <person name="Mckie-Krisberg Z.M."/>
            <person name="Prochnik S."/>
            <person name="Lindquist E."/>
            <person name="Dockter R.B."/>
            <person name="Adam C."/>
            <person name="Molina H."/>
            <person name="Bunkerborg J."/>
            <person name="Jin E."/>
            <person name="Buchheim M."/>
            <person name="Magnuson J."/>
        </authorList>
    </citation>
    <scope>NUCLEOTIDE SEQUENCE</scope>
    <source>
        <strain evidence="2">CCAP 19/18</strain>
    </source>
</reference>
<dbReference type="InterPro" id="IPR053137">
    <property type="entry name" value="NLR-like"/>
</dbReference>
<dbReference type="EMBL" id="MU069561">
    <property type="protein sequence ID" value="KAF5838927.1"/>
    <property type="molecule type" value="Genomic_DNA"/>
</dbReference>
<sequence>MADTEIPGAGPGGNPFTNVLWLAKEKRVHAADTCAGPPPAHKLTYFPNLQDALKSHMHSKHKLGYANAKRGFYSYYRNLLLQVDKKICNAFQNMPSISVPMKHTILQYRTEIKFCEDKRPEHQLNAAKQQHAELCKLINAKAVTIHPILLGSMKPFQKLGFNHQRATKLAQQFHVHSVQYAHKLVTIRRAIKNKNTSHSHILEPSASSIPPGRASKGATLNGLTSARRSKDLMVMVDRVYGVSHAFNRINCTFNKQVYMFVASARLRDAKHEFEAPALVEAATPPPSTGKWPLQNRTPMSTRSFRYMHTSFDSSYPSSASRSTKRPTSRSRLTLLLPGQACKLRAYFSKCRLPQEQGCGVAECAHMRMRLGQAPQTGFIGKAPVDEFGYSRPSLRDAASPKKPRGGGKAADGPRVQRRTRGKDLQNKCKETAAAAAAAAARERRDEERSAAAVAKKLREEQEAAAAAAKKQREKEDAAAAAMKKQREEDEAAAAAMKKQKEEHEAAAAAMKKQREEDKAAAAAAAAAAEAAKEQRDKEEAAAAAAKKHREEEEAAAASAKRQREKEEAAAAAAKKQREEEEAAAIQNRRNEEDAAGAEQAKPLPLPPTNASNSSKAPATFQLPPTDPLYTGRDEDAEILMLYLLELFRDHRHRLARAICVSGSTGVGRLTLCLDLGARIHRAGACPAGSRVVDLRDVRSMDGALRRLCGVLDMSMDENALRRIPARLAYFALTYGGPMLLLLANVEGVAEGSAAQSFKELIVKVAEEAIVLITSVVPVAEEYIKQYTLERLSPSAGQQLLQRIVPSVSPKSVQEVVQLCLGMPLLIRLIGEALASQRLSIQDVPQAPPGGDITVATVNLVVRAMPLPQQAHLKLLAVFPSTFNFDGAKDVLGMEEEGASDVLAFLGKHRLVDHDSKNKVYSLHTAVRAPLLESASSEIARVSKTRFAAHIFKSLDNLAAQYYSKGWKAPLTFTREHAADLTRAFELAGKSHCIGKLIRNSEGDSANLLPLILTVDSEIADLLLRAAGIGEGTWVHLQDAHEHCQDKQELLAAALYIQQLSLGSIKAFDAAAKAFDLMKQVKGRAHPHTASCLFAMAENLRRQYRYEDAEPLFREAVELREEAVGKDARTHDYIRHLGWCLYDFGHFDPAHSFDQDALAGLKEILGAEHPSTLQAMHDVACDETNGSVEEALFRKAYEGRLSAQGIDHHATLSTLNNLARCLNRQGRTARQEASGNVCTSFKGKDIKEGKGEWSKGISGSNGTGQLLPGKHTEAHGLYDIIIPWRSKVLGPGSLSLFESISCLAVCLDDMGDFQAAEAKHQEAIAGLRSTGNHPTTFRALESYARFLMRKGRYAEAEKLYQEAFEGRQSILGRRNISTLYSLRDKAECLMKQGNLGLAEQTYRDVMQQLLDVFGPSHKATIAVTEDLAACLEKMGKEAEAEALRGPKSGEIEKLKGILREFEQFMTTLE</sequence>
<feature type="compositionally biased region" description="Basic and acidic residues" evidence="1">
    <location>
        <begin position="440"/>
        <end position="449"/>
    </location>
</feature>
<gene>
    <name evidence="2" type="ORF">DUNSADRAFT_1943</name>
</gene>
<dbReference type="Proteomes" id="UP000815325">
    <property type="component" value="Unassembled WGS sequence"/>
</dbReference>
<comment type="caution">
    <text evidence="2">The sequence shown here is derived from an EMBL/GenBank/DDBJ whole genome shotgun (WGS) entry which is preliminary data.</text>
</comment>